<dbReference type="PANTHER" id="PTHR38644">
    <property type="entry name" value="EXPRESSED PROTEIN"/>
    <property type="match status" value="1"/>
</dbReference>
<keyword evidence="3" id="KW-1185">Reference proteome</keyword>
<accession>A0AAD7H1M7</accession>
<proteinExistence type="predicted"/>
<dbReference type="AlphaFoldDB" id="A0AAD7H1M7"/>
<keyword evidence="1" id="KW-0472">Membrane</keyword>
<organism evidence="2 3">
    <name type="scientific">Mycena rosella</name>
    <name type="common">Pink bonnet</name>
    <name type="synonym">Agaricus rosellus</name>
    <dbReference type="NCBI Taxonomy" id="1033263"/>
    <lineage>
        <taxon>Eukaryota</taxon>
        <taxon>Fungi</taxon>
        <taxon>Dikarya</taxon>
        <taxon>Basidiomycota</taxon>
        <taxon>Agaricomycotina</taxon>
        <taxon>Agaricomycetes</taxon>
        <taxon>Agaricomycetidae</taxon>
        <taxon>Agaricales</taxon>
        <taxon>Marasmiineae</taxon>
        <taxon>Mycenaceae</taxon>
        <taxon>Mycena</taxon>
    </lineage>
</organism>
<comment type="caution">
    <text evidence="2">The sequence shown here is derived from an EMBL/GenBank/DDBJ whole genome shotgun (WGS) entry which is preliminary data.</text>
</comment>
<keyword evidence="1" id="KW-1133">Transmembrane helix</keyword>
<dbReference type="Proteomes" id="UP001221757">
    <property type="component" value="Unassembled WGS sequence"/>
</dbReference>
<dbReference type="PANTHER" id="PTHR38644:SF1">
    <property type="entry name" value="EXPRESSED PROTEIN"/>
    <property type="match status" value="1"/>
</dbReference>
<feature type="transmembrane region" description="Helical" evidence="1">
    <location>
        <begin position="500"/>
        <end position="517"/>
    </location>
</feature>
<evidence type="ECO:0000313" key="3">
    <source>
        <dbReference type="Proteomes" id="UP001221757"/>
    </source>
</evidence>
<reference evidence="2" key="1">
    <citation type="submission" date="2023-03" db="EMBL/GenBank/DDBJ databases">
        <title>Massive genome expansion in bonnet fungi (Mycena s.s.) driven by repeated elements and novel gene families across ecological guilds.</title>
        <authorList>
            <consortium name="Lawrence Berkeley National Laboratory"/>
            <person name="Harder C.B."/>
            <person name="Miyauchi S."/>
            <person name="Viragh M."/>
            <person name="Kuo A."/>
            <person name="Thoen E."/>
            <person name="Andreopoulos B."/>
            <person name="Lu D."/>
            <person name="Skrede I."/>
            <person name="Drula E."/>
            <person name="Henrissat B."/>
            <person name="Morin E."/>
            <person name="Kohler A."/>
            <person name="Barry K."/>
            <person name="LaButti K."/>
            <person name="Morin E."/>
            <person name="Salamov A."/>
            <person name="Lipzen A."/>
            <person name="Mereny Z."/>
            <person name="Hegedus B."/>
            <person name="Baldrian P."/>
            <person name="Stursova M."/>
            <person name="Weitz H."/>
            <person name="Taylor A."/>
            <person name="Grigoriev I.V."/>
            <person name="Nagy L.G."/>
            <person name="Martin F."/>
            <person name="Kauserud H."/>
        </authorList>
    </citation>
    <scope>NUCLEOTIDE SEQUENCE</scope>
    <source>
        <strain evidence="2">CBHHK067</strain>
    </source>
</reference>
<protein>
    <submittedName>
        <fullName evidence="2">Uncharacterized protein</fullName>
    </submittedName>
</protein>
<dbReference type="EMBL" id="JARKIE010000002">
    <property type="protein sequence ID" value="KAJ7709842.1"/>
    <property type="molecule type" value="Genomic_DNA"/>
</dbReference>
<evidence type="ECO:0000256" key="1">
    <source>
        <dbReference type="SAM" id="Phobius"/>
    </source>
</evidence>
<keyword evidence="1" id="KW-0812">Transmembrane</keyword>
<name>A0AAD7H1M7_MYCRO</name>
<sequence length="555" mass="59792">MPSFGRALASVRARHFSALAKAKPAPPPAPEALNVLEATAAFVPQALADQPAQLTLWNAVLGAAISDIRATQSRPARLVVSGTDTAGARDLVTALLQEPFTSDVQQAQNLRERWATAPPEQTSLTIEYGDATTDGALRLPLAYLDQFPVPLQVIEAADPAVLHAADVAVLVSRLDQLHALSITRPDSIVVLNIDDAEASQPHASTSRSTATPSKYLFVSPSQALAALAALRESPGSPEAVQRYQTAFLASRVPALAQALHTILASVENISSLQNRTALVQIRSALGACRAAIQDARAELDRLGTGVSDLDAVVEEERAKVYREVFGAPDNHAVDRAVLAATDLLDYKLGHMKWRRMLFSIDEITTYVTTTVNRVWCIGLEKELTFHAGRLERMQRAFTDRAFALLAPSNTRGLHSPVLHNTLRQLRAAPAFPVVPTTLVGPLSARATQILEGPTARLHVAGQRALTGMGGATVVGAGLSWASWIGVIANAEGVVLLEPGTAMATGVLIALLGVRWAAWRWDRARKRWWEDFERVAGGLKQDLAVRPWLCSRTFTR</sequence>
<evidence type="ECO:0000313" key="2">
    <source>
        <dbReference type="EMBL" id="KAJ7709842.1"/>
    </source>
</evidence>
<gene>
    <name evidence="2" type="ORF">B0H17DRAFT_915982</name>
</gene>